<protein>
    <submittedName>
        <fullName evidence="1">Uncharacterized protein</fullName>
    </submittedName>
</protein>
<name>A0A164V3Z2_9CRUS</name>
<sequence>MVYRFLGLQPIEITVKSCTYGIKYQWGGYRGGCQGRHRICLATPRFVVRFPGRFPMSWAPNLPRCPPPTSASRVKKLPHYEVMGRIFWQCPTEYPITNFNKLFILIFCVNAYFDTRTLRD</sequence>
<reference evidence="1 2" key="1">
    <citation type="submission" date="2016-03" db="EMBL/GenBank/DDBJ databases">
        <title>EvidentialGene: Evidence-directed Construction of Genes on Genomes.</title>
        <authorList>
            <person name="Gilbert D.G."/>
            <person name="Choi J.-H."/>
            <person name="Mockaitis K."/>
            <person name="Colbourne J."/>
            <person name="Pfrender M."/>
        </authorList>
    </citation>
    <scope>NUCLEOTIDE SEQUENCE [LARGE SCALE GENOMIC DNA]</scope>
    <source>
        <strain evidence="1 2">Xinb3</strain>
        <tissue evidence="1">Complete organism</tissue>
    </source>
</reference>
<comment type="caution">
    <text evidence="1">The sequence shown here is derived from an EMBL/GenBank/DDBJ whole genome shotgun (WGS) entry which is preliminary data.</text>
</comment>
<dbReference type="AlphaFoldDB" id="A0A164V3Z2"/>
<accession>A0A164V3Z2</accession>
<dbReference type="Proteomes" id="UP000076858">
    <property type="component" value="Unassembled WGS sequence"/>
</dbReference>
<gene>
    <name evidence="1" type="ORF">APZ42_023246</name>
</gene>
<keyword evidence="2" id="KW-1185">Reference proteome</keyword>
<organism evidence="1 2">
    <name type="scientific">Daphnia magna</name>
    <dbReference type="NCBI Taxonomy" id="35525"/>
    <lineage>
        <taxon>Eukaryota</taxon>
        <taxon>Metazoa</taxon>
        <taxon>Ecdysozoa</taxon>
        <taxon>Arthropoda</taxon>
        <taxon>Crustacea</taxon>
        <taxon>Branchiopoda</taxon>
        <taxon>Diplostraca</taxon>
        <taxon>Cladocera</taxon>
        <taxon>Anomopoda</taxon>
        <taxon>Daphniidae</taxon>
        <taxon>Daphnia</taxon>
    </lineage>
</organism>
<proteinExistence type="predicted"/>
<dbReference type="EMBL" id="LRGB01001452">
    <property type="protein sequence ID" value="KZS11941.1"/>
    <property type="molecule type" value="Genomic_DNA"/>
</dbReference>
<evidence type="ECO:0000313" key="2">
    <source>
        <dbReference type="Proteomes" id="UP000076858"/>
    </source>
</evidence>
<evidence type="ECO:0000313" key="1">
    <source>
        <dbReference type="EMBL" id="KZS11941.1"/>
    </source>
</evidence>